<feature type="transmembrane region" description="Helical" evidence="1">
    <location>
        <begin position="76"/>
        <end position="100"/>
    </location>
</feature>
<feature type="transmembrane region" description="Helical" evidence="1">
    <location>
        <begin position="120"/>
        <end position="136"/>
    </location>
</feature>
<organism evidence="3 4">
    <name type="scientific">Rheinheimera mesophila</name>
    <dbReference type="NCBI Taxonomy" id="1547515"/>
    <lineage>
        <taxon>Bacteria</taxon>
        <taxon>Pseudomonadati</taxon>
        <taxon>Pseudomonadota</taxon>
        <taxon>Gammaproteobacteria</taxon>
        <taxon>Chromatiales</taxon>
        <taxon>Chromatiaceae</taxon>
        <taxon>Rheinheimera</taxon>
    </lineage>
</organism>
<protein>
    <submittedName>
        <fullName evidence="3">GHKL domain-containing protein</fullName>
    </submittedName>
</protein>
<dbReference type="Pfam" id="PF02518">
    <property type="entry name" value="HATPase_c"/>
    <property type="match status" value="1"/>
</dbReference>
<keyword evidence="1" id="KW-0812">Transmembrane</keyword>
<reference evidence="3 4" key="1">
    <citation type="submission" date="2018-11" db="EMBL/GenBank/DDBJ databases">
        <title>Draft genome analysis of Rheinheimera mesophila isolated from an industrial waste site.</title>
        <authorList>
            <person name="Yu Q."/>
            <person name="Qi Y."/>
            <person name="Zhang H."/>
            <person name="Lu Y."/>
            <person name="Pu J."/>
        </authorList>
    </citation>
    <scope>NUCLEOTIDE SEQUENCE [LARGE SCALE GENOMIC DNA]</scope>
    <source>
        <strain evidence="3 4">IITR13</strain>
    </source>
</reference>
<dbReference type="Proteomes" id="UP000276260">
    <property type="component" value="Unassembled WGS sequence"/>
</dbReference>
<dbReference type="Gene3D" id="3.30.565.10">
    <property type="entry name" value="Histidine kinase-like ATPase, C-terminal domain"/>
    <property type="match status" value="1"/>
</dbReference>
<dbReference type="PANTHER" id="PTHR34220:SF7">
    <property type="entry name" value="SENSOR HISTIDINE KINASE YPDA"/>
    <property type="match status" value="1"/>
</dbReference>
<name>A0A3P3QQ82_9GAMM</name>
<proteinExistence type="predicted"/>
<gene>
    <name evidence="3" type="ORF">EIK76_04940</name>
</gene>
<dbReference type="SUPFAM" id="SSF55874">
    <property type="entry name" value="ATPase domain of HSP90 chaperone/DNA topoisomerase II/histidine kinase"/>
    <property type="match status" value="1"/>
</dbReference>
<dbReference type="AlphaFoldDB" id="A0A3P3QQ82"/>
<sequence>MFNSELKPLLRYHCLFWSIIFTLSVFSWCLDYVLWDKAEALQYLAISFSSDAAAMLVTGALLIWSQYKINQHNFAVWHLVLAALLLTCIYVPAENAFWLIPMKEEKFDPRFLLSNLDSSTLAFFVWTALYLAYILNQQRHFRLAESARLSQKIQQLELQALRHQLNPHFTFNALNSVCALIEAERFDDAELMSEQLASFLRYSLSSSPDSLVKLADELAAIDAYLALQKTRFGNKLKVDWKIDQNVRQHLIPALLLQPLVENAIKYAVATQQQGATITIAGQQQGGQLCLQVEDDGPGERAVKQLGQSSGVGLTNIQNRLRQHFGTAASLVVQAKQQGFLVSIQLPLQGMTG</sequence>
<dbReference type="InterPro" id="IPR003594">
    <property type="entry name" value="HATPase_dom"/>
</dbReference>
<feature type="transmembrane region" description="Helical" evidence="1">
    <location>
        <begin position="12"/>
        <end position="35"/>
    </location>
</feature>
<keyword evidence="1" id="KW-1133">Transmembrane helix</keyword>
<dbReference type="Pfam" id="PF06580">
    <property type="entry name" value="His_kinase"/>
    <property type="match status" value="1"/>
</dbReference>
<accession>A0A3P3QQ82</accession>
<dbReference type="GO" id="GO:0000155">
    <property type="term" value="F:phosphorelay sensor kinase activity"/>
    <property type="evidence" value="ECO:0007669"/>
    <property type="project" value="InterPro"/>
</dbReference>
<dbReference type="RefSeq" id="WP_046521276.1">
    <property type="nucleotide sequence ID" value="NZ_LAVS01000091.1"/>
</dbReference>
<dbReference type="InterPro" id="IPR036890">
    <property type="entry name" value="HATPase_C_sf"/>
</dbReference>
<keyword evidence="1" id="KW-0472">Membrane</keyword>
<dbReference type="OrthoDB" id="2514702at2"/>
<comment type="caution">
    <text evidence="3">The sequence shown here is derived from an EMBL/GenBank/DDBJ whole genome shotgun (WGS) entry which is preliminary data.</text>
</comment>
<dbReference type="InterPro" id="IPR010559">
    <property type="entry name" value="Sig_transdc_His_kin_internal"/>
</dbReference>
<dbReference type="GO" id="GO:0016020">
    <property type="term" value="C:membrane"/>
    <property type="evidence" value="ECO:0007669"/>
    <property type="project" value="InterPro"/>
</dbReference>
<dbReference type="SMART" id="SM00387">
    <property type="entry name" value="HATPase_c"/>
    <property type="match status" value="1"/>
</dbReference>
<evidence type="ECO:0000256" key="1">
    <source>
        <dbReference type="SAM" id="Phobius"/>
    </source>
</evidence>
<dbReference type="EMBL" id="RRCF01000001">
    <property type="protein sequence ID" value="RRJ23416.1"/>
    <property type="molecule type" value="Genomic_DNA"/>
</dbReference>
<feature type="transmembrane region" description="Helical" evidence="1">
    <location>
        <begin position="41"/>
        <end position="64"/>
    </location>
</feature>
<keyword evidence="4" id="KW-1185">Reference proteome</keyword>
<evidence type="ECO:0000313" key="3">
    <source>
        <dbReference type="EMBL" id="RRJ23416.1"/>
    </source>
</evidence>
<dbReference type="PANTHER" id="PTHR34220">
    <property type="entry name" value="SENSOR HISTIDINE KINASE YPDA"/>
    <property type="match status" value="1"/>
</dbReference>
<evidence type="ECO:0000313" key="4">
    <source>
        <dbReference type="Proteomes" id="UP000276260"/>
    </source>
</evidence>
<evidence type="ECO:0000259" key="2">
    <source>
        <dbReference type="SMART" id="SM00387"/>
    </source>
</evidence>
<dbReference type="InterPro" id="IPR050640">
    <property type="entry name" value="Bact_2-comp_sensor_kinase"/>
</dbReference>
<feature type="domain" description="Histidine kinase/HSP90-like ATPase" evidence="2">
    <location>
        <begin position="249"/>
        <end position="349"/>
    </location>
</feature>